<feature type="region of interest" description="Disordered" evidence="5">
    <location>
        <begin position="609"/>
        <end position="645"/>
    </location>
</feature>
<evidence type="ECO:0000256" key="2">
    <source>
        <dbReference type="ARBA" id="ARBA00022612"/>
    </source>
</evidence>
<evidence type="ECO:0000256" key="1">
    <source>
        <dbReference type="ARBA" id="ARBA00022562"/>
    </source>
</evidence>
<feature type="compositionally biased region" description="Low complexity" evidence="5">
    <location>
        <begin position="617"/>
        <end position="632"/>
    </location>
</feature>
<dbReference type="Pfam" id="PF01763">
    <property type="entry name" value="Herpes_UL6"/>
    <property type="match status" value="1"/>
</dbReference>
<organism evidence="6 7">
    <name type="scientific">Suid herpesvirus 1</name>
    <name type="common">SuHV-1</name>
    <name type="synonym">Pseudorabies virus</name>
    <dbReference type="NCBI Taxonomy" id="10345"/>
    <lineage>
        <taxon>Viruses</taxon>
        <taxon>Duplodnaviria</taxon>
        <taxon>Heunggongvirae</taxon>
        <taxon>Peploviricota</taxon>
        <taxon>Herviviricetes</taxon>
        <taxon>Herpesvirales</taxon>
        <taxon>Orthoherpesviridae</taxon>
        <taxon>Alphaherpesvirinae</taxon>
        <taxon>Varicellovirus</taxon>
        <taxon>Varicellovirus suidalpha1</taxon>
    </lineage>
</organism>
<evidence type="ECO:0000256" key="4">
    <source>
        <dbReference type="ARBA" id="ARBA00023219"/>
    </source>
</evidence>
<keyword evidence="1" id="KW-1048">Host nucleus</keyword>
<keyword evidence="3" id="KW-0946">Virion</keyword>
<proteinExistence type="inferred from homology"/>
<evidence type="ECO:0000256" key="3">
    <source>
        <dbReference type="ARBA" id="ARBA00022844"/>
    </source>
</evidence>
<dbReference type="InterPro" id="IPR002660">
    <property type="entry name" value="Herpes_Portal"/>
</dbReference>
<dbReference type="Proteomes" id="UP000102606">
    <property type="component" value="Segment"/>
</dbReference>
<name>A0A0H4M544_SUHV</name>
<protein>
    <submittedName>
        <fullName evidence="6">DNA packaging capsid portal protein</fullName>
    </submittedName>
</protein>
<accession>A0A0H4M544</accession>
<evidence type="ECO:0000256" key="5">
    <source>
        <dbReference type="SAM" id="MobiDB-lite"/>
    </source>
</evidence>
<dbReference type="HAMAP" id="MF_04012">
    <property type="entry name" value="HSV_PORTL"/>
    <property type="match status" value="1"/>
</dbReference>
<gene>
    <name evidence="6" type="primary">UL6</name>
</gene>
<keyword evidence="2" id="KW-1188">Viral release from host cell</keyword>
<reference evidence="6 7" key="1">
    <citation type="journal article" date="2015" name="Virology">
        <title>Genomic characterization of emergent pseudorabies virus in China reveals marked sequence divergence: Evidence for the existence of two major genotypes.</title>
        <authorList>
            <person name="Ye C."/>
            <person name="Zhang Q.Z."/>
            <person name="Tian Z.J."/>
            <person name="Zheng H."/>
            <person name="Zhao K."/>
            <person name="Liu F."/>
            <person name="Guo J.C."/>
            <person name="Tong W."/>
            <person name="Jiang C.G."/>
            <person name="Wang S.J."/>
            <person name="Shi M."/>
            <person name="Chang X.B."/>
            <person name="Jiang Y.F."/>
            <person name="Peng J.M."/>
            <person name="Zhou Y.J."/>
            <person name="Tang Y.D."/>
            <person name="Sun M.X."/>
            <person name="Cai X.H."/>
            <person name="An T.Q."/>
            <person name="Tong G.Z."/>
        </authorList>
    </citation>
    <scope>NUCLEOTIDE SEQUENCE [LARGE SCALE GENOMIC DNA]</scope>
    <source>
        <strain evidence="6">JS-2012</strain>
    </source>
</reference>
<dbReference type="GO" id="GO:0044423">
    <property type="term" value="C:virion component"/>
    <property type="evidence" value="ECO:0007669"/>
    <property type="project" value="UniProtKB-KW"/>
</dbReference>
<dbReference type="EMBL" id="KP257591">
    <property type="protein sequence ID" value="AKP23860.1"/>
    <property type="molecule type" value="Genomic_DNA"/>
</dbReference>
<feature type="compositionally biased region" description="Basic and acidic residues" evidence="5">
    <location>
        <begin position="633"/>
        <end position="645"/>
    </location>
</feature>
<feature type="region of interest" description="Disordered" evidence="5">
    <location>
        <begin position="439"/>
        <end position="473"/>
    </location>
</feature>
<evidence type="ECO:0000313" key="6">
    <source>
        <dbReference type="EMBL" id="AKP23860.1"/>
    </source>
</evidence>
<keyword evidence="4" id="KW-0231">Viral genome packaging</keyword>
<feature type="compositionally biased region" description="Gly residues" evidence="5">
    <location>
        <begin position="449"/>
        <end position="464"/>
    </location>
</feature>
<dbReference type="GO" id="GO:0051276">
    <property type="term" value="P:chromosome organization"/>
    <property type="evidence" value="ECO:0007669"/>
    <property type="project" value="InterPro"/>
</dbReference>
<evidence type="ECO:0000313" key="7">
    <source>
        <dbReference type="Proteomes" id="UP000102606"/>
    </source>
</evidence>
<sequence>MSAATAAAAADGLCPGGAAEEANNLLGAPSRILIHPTPRTMVFKEILMGNLGYTEGQGIYNSVRSTEAAVRQIQSTLLTRTLNAARYEDVARDWMAHLRARGLGAEALARRFGDEAPAVAERLFDTWYRTLQMALLDFVRGIAACFSASESNGTASFAKYIDWIVCLGVVPVRRARPGGKRRRDRCVDEHDLAGHLRVAGSVLGQGLDEVAELAEAMRGVTIMDYDRVQLYYEPRHRRVLARDALTGERGECLVLWQPLWRDGELLFDSPAQRVHGEVLACHALREHARLCQLLNTAPVKVLVGRKPAEGHPAGAVEKMLGEDPAGSAAARLVRLIVNMKGMRHIGDITETVRSYLDETGARILDSVDTSQPGFGHHGAGAQPVQDAFRTSVVNSINGMLEGYVNNLFKTIESLKADNGGLREQVREREQEVRRLREQALRAAQAGADRGAGPGGRAPGPGAGAADGQPPRDLGHEVIDITRAMGDDAYVANSFQSRYVPPYESDVERLSRLWEQELIRCFKLTRVANNQGQEVSVSYSNSPISLILAPYFFPILRVRHLGFLITSQEVYRSEEDLCGVVFKKTRLEAYLTEIAALFAADVRRATERVRDGGRDGRAGLARPPAAGVRGARGARADPGLHERLGD</sequence>